<accession>A0A179HYR3</accession>
<dbReference type="AlphaFoldDB" id="A0A179HYR3"/>
<organism evidence="2 3">
    <name type="scientific">Purpureocillium lilacinum</name>
    <name type="common">Paecilomyces lilacinus</name>
    <dbReference type="NCBI Taxonomy" id="33203"/>
    <lineage>
        <taxon>Eukaryota</taxon>
        <taxon>Fungi</taxon>
        <taxon>Dikarya</taxon>
        <taxon>Ascomycota</taxon>
        <taxon>Pezizomycotina</taxon>
        <taxon>Sordariomycetes</taxon>
        <taxon>Hypocreomycetidae</taxon>
        <taxon>Hypocreales</taxon>
        <taxon>Ophiocordycipitaceae</taxon>
        <taxon>Purpureocillium</taxon>
    </lineage>
</organism>
<feature type="region of interest" description="Disordered" evidence="1">
    <location>
        <begin position="1"/>
        <end position="53"/>
    </location>
</feature>
<proteinExistence type="predicted"/>
<feature type="region of interest" description="Disordered" evidence="1">
    <location>
        <begin position="157"/>
        <end position="223"/>
    </location>
</feature>
<gene>
    <name evidence="2" type="ORF">VFPFJ_01667</name>
</gene>
<dbReference type="Proteomes" id="UP000078340">
    <property type="component" value="Unassembled WGS sequence"/>
</dbReference>
<evidence type="ECO:0000313" key="2">
    <source>
        <dbReference type="EMBL" id="OAQ95557.1"/>
    </source>
</evidence>
<comment type="caution">
    <text evidence="2">The sequence shown here is derived from an EMBL/GenBank/DDBJ whole genome shotgun (WGS) entry which is preliminary data.</text>
</comment>
<protein>
    <submittedName>
        <fullName evidence="2">Uncharacterized protein</fullName>
    </submittedName>
</protein>
<dbReference type="EMBL" id="LSBI01000001">
    <property type="protein sequence ID" value="OAQ95557.1"/>
    <property type="molecule type" value="Genomic_DNA"/>
</dbReference>
<feature type="compositionally biased region" description="Low complexity" evidence="1">
    <location>
        <begin position="193"/>
        <end position="217"/>
    </location>
</feature>
<name>A0A179HYR3_PURLI</name>
<evidence type="ECO:0000313" key="3">
    <source>
        <dbReference type="Proteomes" id="UP000078340"/>
    </source>
</evidence>
<feature type="compositionally biased region" description="Acidic residues" evidence="1">
    <location>
        <begin position="1"/>
        <end position="11"/>
    </location>
</feature>
<sequence length="245" mass="26723">MGPDPYSEDGEPLLGRRSECQPTRPVRSGTRRCTKHGPILSDVNHNMSPQKGADRLTAGRPVNTAWLCLAQMARPKAHRSSSLECKCPLFVHLSESRHSLTNPFTKEASVLSQNNKSQLPTKEAYKCFTWTHGALSARYAADPCSRARNLGMGVGTGRSADAGKWGRRPAAIQGESFSSRALGQPVARRRNSRSMSRAFRPAPARARVSRPEAAAPRSKTRRAPSCECLLQPNNCIRASGDVSSM</sequence>
<evidence type="ECO:0000256" key="1">
    <source>
        <dbReference type="SAM" id="MobiDB-lite"/>
    </source>
</evidence>
<reference evidence="2 3" key="1">
    <citation type="submission" date="2016-02" db="EMBL/GenBank/DDBJ databases">
        <title>Biosynthesis of antibiotic leucinostatins and their inhibition on Phytophthora in bio-control Purpureocillium lilacinum.</title>
        <authorList>
            <person name="Wang G."/>
            <person name="Liu Z."/>
            <person name="Lin R."/>
            <person name="Li E."/>
            <person name="Mao Z."/>
            <person name="Ling J."/>
            <person name="Yin W."/>
            <person name="Xie B."/>
        </authorList>
    </citation>
    <scope>NUCLEOTIDE SEQUENCE [LARGE SCALE GENOMIC DNA]</scope>
    <source>
        <strain evidence="2">PLFJ-1</strain>
    </source>
</reference>